<evidence type="ECO:0000313" key="3">
    <source>
        <dbReference type="EMBL" id="CAK0879152.1"/>
    </source>
</evidence>
<dbReference type="Pfam" id="PF14216">
    <property type="entry name" value="DUF4326"/>
    <property type="match status" value="1"/>
</dbReference>
<dbReference type="Proteomes" id="UP001189429">
    <property type="component" value="Unassembled WGS sequence"/>
</dbReference>
<reference evidence="3" key="1">
    <citation type="submission" date="2023-10" db="EMBL/GenBank/DDBJ databases">
        <authorList>
            <person name="Chen Y."/>
            <person name="Shah S."/>
            <person name="Dougan E. K."/>
            <person name="Thang M."/>
            <person name="Chan C."/>
        </authorList>
    </citation>
    <scope>NUCLEOTIDE SEQUENCE [LARGE SCALE GENOMIC DNA]</scope>
</reference>
<accession>A0ABN9VZN3</accession>
<evidence type="ECO:0000313" key="4">
    <source>
        <dbReference type="Proteomes" id="UP001189429"/>
    </source>
</evidence>
<evidence type="ECO:0000256" key="1">
    <source>
        <dbReference type="SAM" id="MobiDB-lite"/>
    </source>
</evidence>
<name>A0ABN9VZN3_9DINO</name>
<feature type="region of interest" description="Disordered" evidence="1">
    <location>
        <begin position="403"/>
        <end position="431"/>
    </location>
</feature>
<proteinExistence type="predicted"/>
<feature type="domain" description="DUF4326" evidence="2">
    <location>
        <begin position="78"/>
        <end position="150"/>
    </location>
</feature>
<dbReference type="InterPro" id="IPR025475">
    <property type="entry name" value="DUF4326"/>
</dbReference>
<protein>
    <recommendedName>
        <fullName evidence="2">DUF4326 domain-containing protein</fullName>
    </recommendedName>
</protein>
<comment type="caution">
    <text evidence="3">The sequence shown here is derived from an EMBL/GenBank/DDBJ whole genome shotgun (WGS) entry which is preliminary data.</text>
</comment>
<dbReference type="EMBL" id="CAUYUJ010017926">
    <property type="protein sequence ID" value="CAK0879152.1"/>
    <property type="molecule type" value="Genomic_DNA"/>
</dbReference>
<gene>
    <name evidence="3" type="ORF">PCOR1329_LOCUS62670</name>
</gene>
<organism evidence="3 4">
    <name type="scientific">Prorocentrum cordatum</name>
    <dbReference type="NCBI Taxonomy" id="2364126"/>
    <lineage>
        <taxon>Eukaryota</taxon>
        <taxon>Sar</taxon>
        <taxon>Alveolata</taxon>
        <taxon>Dinophyceae</taxon>
        <taxon>Prorocentrales</taxon>
        <taxon>Prorocentraceae</taxon>
        <taxon>Prorocentrum</taxon>
    </lineage>
</organism>
<keyword evidence="4" id="KW-1185">Reference proteome</keyword>
<sequence length="470" mass="51306">MTGSEAKADPGKYEALRRSMLGNPFHHWAVAVGLLVAVPSLAELRESARAWVGGRKLWAGDAASLRCGRAKVDEEVCRELQPRGSRRWCLGPSCRGNPFAVDTSCPREDAVVMFAGWLRRQQLLLGRLEELRGAELACHCSQAEACHADVTLAELAKRDEMSRRDPDVSRRLVMYLAMACHSNGADLRADGSSEELGKVYPRQEMDAGIWQRRTARQLIWDLPQRAPPTPTLFCSALAGWALGRGEIAFAAIALAGPHLCLRTGEALGPSSGVAQQKPRGRGVISSPWTKTACQKGARETAALDGPLAGAVVHAQLQRHSALPPSFDPWAQGCWGHGAESWGWAADACHRAPQNQQPWGAQWEAVDFQYGHHHVQPVMVFGMPCEFAASHCWTPVEQAPTLLSQRRHPAKPRAEHKVPSPKSTSNSKAEAHTTVMMRNVPISYPPRCCSSCWTDRGSRGCTTSCICHSTS</sequence>
<evidence type="ECO:0000259" key="2">
    <source>
        <dbReference type="Pfam" id="PF14216"/>
    </source>
</evidence>